<gene>
    <name evidence="6" type="primary">LOC100905810</name>
</gene>
<dbReference type="Gene3D" id="4.10.640.40">
    <property type="entry name" value="Cytoplasmic polyadenylation element-binding protein, ZZ domain"/>
    <property type="match status" value="1"/>
</dbReference>
<dbReference type="InterPro" id="IPR000504">
    <property type="entry name" value="RRM_dom"/>
</dbReference>
<feature type="domain" description="RRM" evidence="4">
    <location>
        <begin position="313"/>
        <end position="392"/>
    </location>
</feature>
<evidence type="ECO:0000256" key="1">
    <source>
        <dbReference type="ARBA" id="ARBA00022884"/>
    </source>
</evidence>
<dbReference type="AlphaFoldDB" id="A0AAJ6VW08"/>
<feature type="region of interest" description="Disordered" evidence="3">
    <location>
        <begin position="40"/>
        <end position="70"/>
    </location>
</feature>
<dbReference type="PANTHER" id="PTHR12566">
    <property type="entry name" value="CYTOPLASMIC POLYADENYLATION ELEMENT BINDING PROTEIN CPEB"/>
    <property type="match status" value="1"/>
</dbReference>
<evidence type="ECO:0000313" key="5">
    <source>
        <dbReference type="Proteomes" id="UP000694867"/>
    </source>
</evidence>
<dbReference type="GO" id="GO:0008135">
    <property type="term" value="F:translation factor activity, RNA binding"/>
    <property type="evidence" value="ECO:0007669"/>
    <property type="project" value="TreeGrafter"/>
</dbReference>
<feature type="domain" description="RRM" evidence="4">
    <location>
        <begin position="456"/>
        <end position="537"/>
    </location>
</feature>
<dbReference type="GO" id="GO:0005737">
    <property type="term" value="C:cytoplasm"/>
    <property type="evidence" value="ECO:0007669"/>
    <property type="project" value="TreeGrafter"/>
</dbReference>
<dbReference type="Gene3D" id="3.30.70.330">
    <property type="match status" value="2"/>
</dbReference>
<feature type="compositionally biased region" description="Polar residues" evidence="3">
    <location>
        <begin position="40"/>
        <end position="51"/>
    </location>
</feature>
<dbReference type="InterPro" id="IPR012677">
    <property type="entry name" value="Nucleotide-bd_a/b_plait_sf"/>
</dbReference>
<feature type="compositionally biased region" description="Polar residues" evidence="3">
    <location>
        <begin position="584"/>
        <end position="601"/>
    </location>
</feature>
<dbReference type="GO" id="GO:0043005">
    <property type="term" value="C:neuron projection"/>
    <property type="evidence" value="ECO:0007669"/>
    <property type="project" value="TreeGrafter"/>
</dbReference>
<evidence type="ECO:0000259" key="4">
    <source>
        <dbReference type="PROSITE" id="PS50102"/>
    </source>
</evidence>
<feature type="compositionally biased region" description="Polar residues" evidence="3">
    <location>
        <begin position="437"/>
        <end position="450"/>
    </location>
</feature>
<dbReference type="GO" id="GO:0005634">
    <property type="term" value="C:nucleus"/>
    <property type="evidence" value="ECO:0007669"/>
    <property type="project" value="TreeGrafter"/>
</dbReference>
<dbReference type="GO" id="GO:0000900">
    <property type="term" value="F:mRNA regulatory element binding translation repressor activity"/>
    <property type="evidence" value="ECO:0007669"/>
    <property type="project" value="TreeGrafter"/>
</dbReference>
<dbReference type="GO" id="GO:0003730">
    <property type="term" value="F:mRNA 3'-UTR binding"/>
    <property type="evidence" value="ECO:0007669"/>
    <property type="project" value="InterPro"/>
</dbReference>
<dbReference type="InterPro" id="IPR032296">
    <property type="entry name" value="CEBP_ZZ"/>
</dbReference>
<dbReference type="SUPFAM" id="SSF54928">
    <property type="entry name" value="RNA-binding domain, RBD"/>
    <property type="match status" value="1"/>
</dbReference>
<feature type="region of interest" description="Disordered" evidence="3">
    <location>
        <begin position="413"/>
        <end position="450"/>
    </location>
</feature>
<name>A0AAJ6VW08_9ACAR</name>
<dbReference type="SMART" id="SM00360">
    <property type="entry name" value="RRM"/>
    <property type="match status" value="2"/>
</dbReference>
<dbReference type="InterPro" id="IPR034819">
    <property type="entry name" value="CPEB"/>
</dbReference>
<proteinExistence type="predicted"/>
<dbReference type="PROSITE" id="PS50102">
    <property type="entry name" value="RRM"/>
    <property type="match status" value="2"/>
</dbReference>
<dbReference type="GO" id="GO:0045202">
    <property type="term" value="C:synapse"/>
    <property type="evidence" value="ECO:0007669"/>
    <property type="project" value="TreeGrafter"/>
</dbReference>
<protein>
    <submittedName>
        <fullName evidence="6">Uncharacterized protein LOC100905810</fullName>
    </submittedName>
</protein>
<dbReference type="Proteomes" id="UP000694867">
    <property type="component" value="Unplaced"/>
</dbReference>
<dbReference type="Pfam" id="PF16367">
    <property type="entry name" value="RRM_7"/>
    <property type="match status" value="1"/>
</dbReference>
<evidence type="ECO:0000256" key="3">
    <source>
        <dbReference type="SAM" id="MobiDB-lite"/>
    </source>
</evidence>
<accession>A0AAJ6VW08</accession>
<organism evidence="5 6">
    <name type="scientific">Galendromus occidentalis</name>
    <name type="common">western predatory mite</name>
    <dbReference type="NCBI Taxonomy" id="34638"/>
    <lineage>
        <taxon>Eukaryota</taxon>
        <taxon>Metazoa</taxon>
        <taxon>Ecdysozoa</taxon>
        <taxon>Arthropoda</taxon>
        <taxon>Chelicerata</taxon>
        <taxon>Arachnida</taxon>
        <taxon>Acari</taxon>
        <taxon>Parasitiformes</taxon>
        <taxon>Mesostigmata</taxon>
        <taxon>Gamasina</taxon>
        <taxon>Phytoseioidea</taxon>
        <taxon>Phytoseiidae</taxon>
        <taxon>Typhlodrominae</taxon>
        <taxon>Galendromus</taxon>
    </lineage>
</organism>
<reference evidence="6" key="1">
    <citation type="submission" date="2025-08" db="UniProtKB">
        <authorList>
            <consortium name="RefSeq"/>
        </authorList>
    </citation>
    <scope>IDENTIFICATION</scope>
</reference>
<sequence>MTCRQGDSGLDAAKIRSIWEDGYSPSKSYSSLSTSRISFANSNQSQRTHSSIPIPAAGNDRRSLSTFGPVGSPMRKKSLGAYDCSSGSFLSNLSSLGCGMESGFSPKRSPSLWDYSSGYSSGQASSLFSTGSCSDNSLDLSPPTRSDSMSLYDSFDHLHNSEMVNEKEQLNLIAKAISSLLMTRGNSVHDRVDTIKELFSLTSDGCRRASVACSGGHFLERERHVNAMANQRSHFRNEFNSSTQSSSFSPALAAVNGTYNNYSNSQPTGNDLVLERIEREAKLRRTSACQSETTFSWKGTLTTRFHPSPTFAPKVFVGGLPYDVTPDALTEIFGKFGLVTVQFPPRGRGHAYLVFDSEQQVQALLNACENKGPGQYFYWVSSRRGKDRHAQVIPWAIEDSDWIMSTESSCDSSLSTGSNTESTDSLSDTDSGKFENATKNSAPKKTQPQSNAYKKNTVFVGALHGEITAEGLQQILSDLFGPVAHVAIDCDKQRYPNGSGRATFVSRDSFRQAVLAEFVQVMTPRFSKIIQLDAYIEDGICTECKTATPIFCRHPSCFCYYCPMCFEKHRREMPEYHPPVMRNRNNGFTGMHSTSNHNVNRPNRAKTL</sequence>
<dbReference type="RefSeq" id="XP_003739896.1">
    <property type="nucleotide sequence ID" value="XM_003739848.2"/>
</dbReference>
<dbReference type="PANTHER" id="PTHR12566:SF9">
    <property type="entry name" value="CYTOPLASMIC POLYADENYLATION ELEMENT-BINDING PROTEIN 1"/>
    <property type="match status" value="1"/>
</dbReference>
<dbReference type="GeneID" id="100905810"/>
<dbReference type="InterPro" id="IPR035979">
    <property type="entry name" value="RBD_domain_sf"/>
</dbReference>
<dbReference type="Pfam" id="PF16366">
    <property type="entry name" value="CEBP_ZZ"/>
    <property type="match status" value="1"/>
</dbReference>
<feature type="compositionally biased region" description="Low complexity" evidence="3">
    <location>
        <begin position="413"/>
        <end position="429"/>
    </location>
</feature>
<keyword evidence="5" id="KW-1185">Reference proteome</keyword>
<evidence type="ECO:0000313" key="6">
    <source>
        <dbReference type="RefSeq" id="XP_003739896.1"/>
    </source>
</evidence>
<dbReference type="InterPro" id="IPR038446">
    <property type="entry name" value="CEBP_ZZ_sf"/>
</dbReference>
<feature type="region of interest" description="Disordered" evidence="3">
    <location>
        <begin position="584"/>
        <end position="608"/>
    </location>
</feature>
<dbReference type="GO" id="GO:0043022">
    <property type="term" value="F:ribosome binding"/>
    <property type="evidence" value="ECO:0007669"/>
    <property type="project" value="TreeGrafter"/>
</dbReference>
<evidence type="ECO:0000256" key="2">
    <source>
        <dbReference type="PROSITE-ProRule" id="PRU00176"/>
    </source>
</evidence>
<dbReference type="KEGG" id="goe:100905810"/>
<keyword evidence="1 2" id="KW-0694">RNA-binding</keyword>
<dbReference type="GO" id="GO:2000766">
    <property type="term" value="P:negative regulation of cytoplasmic translation"/>
    <property type="evidence" value="ECO:0007669"/>
    <property type="project" value="TreeGrafter"/>
</dbReference>